<sequence>MRGRRRNVAARCVRASDGAKGYSLLAPEETEVQDEAVGGALSMMMASNSLLHVYDSRLENNTALAGGGIYLSGQTKGWDQDLRRVAFHNNLAGAGECFYWIFQSNVSVPMGCNECNCNETYASSVVSYHAQQLLEVDGVSRWMDIDLIEAASNHPIEPPVRYVARDYYGSIVQGLDGGESVVATITSNSSMDSDLFYTVGASVVLYEQTGAHFEGLVLAGTPGNAYTLSFDPAGNDAWEPVSIQVRVRECVPGEMYDSKSQTCTECAPGYLKFGNGTAACVECTSDLIDCKGGSRYYIEQGAWVSPGVEKCANKEEAEVTQCFLDYIYECTSSSKCESDAAGREYDGLDVSTGLTLCRTGHRSVVMCGECQGGYQSSINNGECFPCGNSSLVQTVMVLLGLCCCAALLWVVLLQASRGKFLNQKTTHTSVTATTVFGVIFGYAQVLGPTIEMFGSDMPTILYRSLSTPLSLIQLPLAWMTQLQCTTHGLAGEEDDSDTEQVVSAFLVEHVVMACMPWLVVLVFGMILVTLHLERRASPPPDMSERAPHGAGAAPFPHVRASYTTTTGRGPLPPPTMVMTTTEQRRPPKMSRRNGANVSHIVVSLDTVNKDIEELGIRKGACVAAISLLLTLLYPTVGIAHSRPVASFSPCSTRH</sequence>
<feature type="transmembrane region" description="Helical" evidence="2">
    <location>
        <begin position="510"/>
        <end position="532"/>
    </location>
</feature>
<dbReference type="AlphaFoldDB" id="A0AAE0BYN4"/>
<dbReference type="PANTHER" id="PTHR11319">
    <property type="entry name" value="G PROTEIN-COUPLED RECEPTOR-RELATED"/>
    <property type="match status" value="1"/>
</dbReference>
<dbReference type="Proteomes" id="UP001190700">
    <property type="component" value="Unassembled WGS sequence"/>
</dbReference>
<feature type="transmembrane region" description="Helical" evidence="2">
    <location>
        <begin position="391"/>
        <end position="413"/>
    </location>
</feature>
<proteinExistence type="predicted"/>
<keyword evidence="2" id="KW-1133">Transmembrane helix</keyword>
<keyword evidence="2" id="KW-0812">Transmembrane</keyword>
<evidence type="ECO:0000256" key="1">
    <source>
        <dbReference type="SAM" id="MobiDB-lite"/>
    </source>
</evidence>
<evidence type="ECO:0000256" key="2">
    <source>
        <dbReference type="SAM" id="Phobius"/>
    </source>
</evidence>
<gene>
    <name evidence="3" type="ORF">CYMTET_46116</name>
</gene>
<accession>A0AAE0BYN4</accession>
<feature type="transmembrane region" description="Helical" evidence="2">
    <location>
        <begin position="619"/>
        <end position="639"/>
    </location>
</feature>
<organism evidence="3 4">
    <name type="scientific">Cymbomonas tetramitiformis</name>
    <dbReference type="NCBI Taxonomy" id="36881"/>
    <lineage>
        <taxon>Eukaryota</taxon>
        <taxon>Viridiplantae</taxon>
        <taxon>Chlorophyta</taxon>
        <taxon>Pyramimonadophyceae</taxon>
        <taxon>Pyramimonadales</taxon>
        <taxon>Pyramimonadaceae</taxon>
        <taxon>Cymbomonas</taxon>
    </lineage>
</organism>
<name>A0AAE0BYN4_9CHLO</name>
<feature type="compositionally biased region" description="Basic and acidic residues" evidence="1">
    <location>
        <begin position="537"/>
        <end position="547"/>
    </location>
</feature>
<keyword evidence="2" id="KW-0472">Membrane</keyword>
<reference evidence="3 4" key="1">
    <citation type="journal article" date="2015" name="Genome Biol. Evol.">
        <title>Comparative Genomics of a Bacterivorous Green Alga Reveals Evolutionary Causalities and Consequences of Phago-Mixotrophic Mode of Nutrition.</title>
        <authorList>
            <person name="Burns J.A."/>
            <person name="Paasch A."/>
            <person name="Narechania A."/>
            <person name="Kim E."/>
        </authorList>
    </citation>
    <scope>NUCLEOTIDE SEQUENCE [LARGE SCALE GENOMIC DNA]</scope>
    <source>
        <strain evidence="3 4">PLY_AMNH</strain>
    </source>
</reference>
<feature type="transmembrane region" description="Helical" evidence="2">
    <location>
        <begin position="425"/>
        <end position="445"/>
    </location>
</feature>
<evidence type="ECO:0000313" key="4">
    <source>
        <dbReference type="Proteomes" id="UP001190700"/>
    </source>
</evidence>
<dbReference type="PANTHER" id="PTHR11319:SF35">
    <property type="entry name" value="OUTER MEMBRANE PROTEIN PMPC-RELATED"/>
    <property type="match status" value="1"/>
</dbReference>
<comment type="caution">
    <text evidence="3">The sequence shown here is derived from an EMBL/GenBank/DDBJ whole genome shotgun (WGS) entry which is preliminary data.</text>
</comment>
<keyword evidence="4" id="KW-1185">Reference proteome</keyword>
<feature type="region of interest" description="Disordered" evidence="1">
    <location>
        <begin position="537"/>
        <end position="556"/>
    </location>
</feature>
<dbReference type="EMBL" id="LGRX02032021">
    <property type="protein sequence ID" value="KAK3244265.1"/>
    <property type="molecule type" value="Genomic_DNA"/>
</dbReference>
<protein>
    <submittedName>
        <fullName evidence="3">Uncharacterized protein</fullName>
    </submittedName>
</protein>
<evidence type="ECO:0000313" key="3">
    <source>
        <dbReference type="EMBL" id="KAK3244265.1"/>
    </source>
</evidence>